<gene>
    <name evidence="1" type="ORF">FYJ45_20220</name>
</gene>
<sequence>MLRYWESECHMEEIRTYKVGMKLKGRLTQLPDSQKIFGALTYLLGEYTTSENAGSFVADVKERKVFCSLSDMLPEGFLPVPQTWFLDCVDKSDGIAEPKKLYKAIKQRQYMDENKIMQMMDNPQQIENSYPYISVYNSHQIHASLESLQYGLPGLDPEIYSVPECIVEEVRISGGREERSQVTDFCFYLGADKGEKMEQLIQIIKKAQEQERLFFLGARSSQGMNTFVIKDITAVSRISESNAVRYLNLGMLLPDKIDFNKSYLKIFTSERRPFHMPGGWEKDVCGQVVSFIQQGSIIYPLGDPGSAGKCIQSVFDENAILFGNAFMLPMNY</sequence>
<proteinExistence type="predicted"/>
<name>A0A6N7WM62_9FIRM</name>
<reference evidence="1 2" key="1">
    <citation type="submission" date="2019-08" db="EMBL/GenBank/DDBJ databases">
        <title>In-depth cultivation of the pig gut microbiome towards novel bacterial diversity and tailored functional studies.</title>
        <authorList>
            <person name="Wylensek D."/>
            <person name="Hitch T.C.A."/>
            <person name="Clavel T."/>
        </authorList>
    </citation>
    <scope>NUCLEOTIDE SEQUENCE [LARGE SCALE GENOMIC DNA]</scope>
    <source>
        <strain evidence="1 2">WCA-389-WT-23B</strain>
    </source>
</reference>
<protein>
    <submittedName>
        <fullName evidence="1">Uncharacterized protein</fullName>
    </submittedName>
</protein>
<accession>A0A6N7WM62</accession>
<organism evidence="1 2">
    <name type="scientific">Eisenbergiella porci</name>
    <dbReference type="NCBI Taxonomy" id="2652274"/>
    <lineage>
        <taxon>Bacteria</taxon>
        <taxon>Bacillati</taxon>
        <taxon>Bacillota</taxon>
        <taxon>Clostridia</taxon>
        <taxon>Lachnospirales</taxon>
        <taxon>Lachnospiraceae</taxon>
        <taxon>Eisenbergiella</taxon>
    </lineage>
</organism>
<keyword evidence="2" id="KW-1185">Reference proteome</keyword>
<evidence type="ECO:0000313" key="2">
    <source>
        <dbReference type="Proteomes" id="UP000436047"/>
    </source>
</evidence>
<comment type="caution">
    <text evidence="1">The sequence shown here is derived from an EMBL/GenBank/DDBJ whole genome shotgun (WGS) entry which is preliminary data.</text>
</comment>
<evidence type="ECO:0000313" key="1">
    <source>
        <dbReference type="EMBL" id="MSS90518.1"/>
    </source>
</evidence>
<dbReference type="Proteomes" id="UP000436047">
    <property type="component" value="Unassembled WGS sequence"/>
</dbReference>
<dbReference type="EMBL" id="VUMI01000040">
    <property type="protein sequence ID" value="MSS90518.1"/>
    <property type="molecule type" value="Genomic_DNA"/>
</dbReference>
<dbReference type="AlphaFoldDB" id="A0A6N7WM62"/>